<dbReference type="EMBL" id="QETA01000002">
    <property type="protein sequence ID" value="PWF24092.1"/>
    <property type="molecule type" value="Genomic_DNA"/>
</dbReference>
<evidence type="ECO:0000256" key="1">
    <source>
        <dbReference type="SAM" id="Coils"/>
    </source>
</evidence>
<gene>
    <name evidence="2" type="ORF">DD235_07220</name>
</gene>
<organism evidence="2 3">
    <name type="scientific">Corticimicrobacter populi</name>
    <dbReference type="NCBI Taxonomy" id="2175229"/>
    <lineage>
        <taxon>Bacteria</taxon>
        <taxon>Pseudomonadati</taxon>
        <taxon>Pseudomonadota</taxon>
        <taxon>Betaproteobacteria</taxon>
        <taxon>Burkholderiales</taxon>
        <taxon>Alcaligenaceae</taxon>
        <taxon>Corticimicrobacter</taxon>
    </lineage>
</organism>
<keyword evidence="3" id="KW-1185">Reference proteome</keyword>
<feature type="coiled-coil region" evidence="1">
    <location>
        <begin position="83"/>
        <end position="110"/>
    </location>
</feature>
<proteinExistence type="predicted"/>
<reference evidence="3" key="1">
    <citation type="submission" date="2018-05" db="EMBL/GenBank/DDBJ databases">
        <authorList>
            <person name="Li Y."/>
        </authorList>
    </citation>
    <scope>NUCLEOTIDE SEQUENCE [LARGE SCALE GENOMIC DNA]</scope>
    <source>
        <strain evidence="3">3d-2-2</strain>
    </source>
</reference>
<dbReference type="AlphaFoldDB" id="A0A2V1JYU9"/>
<name>A0A2V1JYU9_9BURK</name>
<keyword evidence="1" id="KW-0175">Coiled coil</keyword>
<accession>A0A2V1JYU9</accession>
<protein>
    <submittedName>
        <fullName evidence="2">Uncharacterized protein</fullName>
    </submittedName>
</protein>
<sequence length="166" mass="17658">MDVNTSLNRLAMSATRQTGAAIQRPGLIASAADGGVGQAMAGAGQAASVRISGSGQALYASNRTRQEIGNNDDIDSSSLPDEIKQMLKMIREIKARLREQQQELVEVMADQTLGNEERNARMAAIQATMGSLSGALVSATITLNKLMNSMDLNDTQKTEVMALMSK</sequence>
<evidence type="ECO:0000313" key="2">
    <source>
        <dbReference type="EMBL" id="PWF24092.1"/>
    </source>
</evidence>
<comment type="caution">
    <text evidence="2">The sequence shown here is derived from an EMBL/GenBank/DDBJ whole genome shotgun (WGS) entry which is preliminary data.</text>
</comment>
<dbReference type="Proteomes" id="UP000245212">
    <property type="component" value="Unassembled WGS sequence"/>
</dbReference>
<evidence type="ECO:0000313" key="3">
    <source>
        <dbReference type="Proteomes" id="UP000245212"/>
    </source>
</evidence>
<dbReference type="RefSeq" id="WP_109061370.1">
    <property type="nucleotide sequence ID" value="NZ_QETA01000002.1"/>
</dbReference>